<evidence type="ECO:0000259" key="3">
    <source>
        <dbReference type="PROSITE" id="PS51526"/>
    </source>
</evidence>
<name>A0A8I6SDR6_CIMLE</name>
<dbReference type="GO" id="GO:0000978">
    <property type="term" value="F:RNA polymerase II cis-regulatory region sequence-specific DNA binding"/>
    <property type="evidence" value="ECO:0007669"/>
    <property type="project" value="TreeGrafter"/>
</dbReference>
<dbReference type="GeneID" id="106672204"/>
<sequence>MQYQCFAEGGDSAESGSADIKVKIEACNPAFLDLRQMFPVKEEIQQTVFSSSDQLAGLVNRSLQQESKRNVELILEQISKLSPLEKLLLYLKLPTGKEYPDPLKQPSNPLGSRPEISQTIAWIKTHLKEDKHTSLPKQDVYNEYLEFCNASKVKHLSTADFGKVMKQVYPSVRPRRLGTRGNSRYCYSGMTNRLSLPSPQLPKITGKFSPELAQSICKETLTSSASSEGSNDLNCPVSSELTFMMSSKICRPNEDKCLQTDRRKQDDELVNRSTKTPPERCKGRKGSTIPLSVGKKGAGGKKPRLEENNESGPSGVKLPIPRLPKIPKVVDNASSQSVKKQKPLQPKPANGRETEFLESGNSLEQEEELMNYFRKSSEEEPKVSQLRMLLERNKEDKCARRRVSFETVPESPNSQKKFSFVPISPISSSPFAPPTSKTFSSPHKMVQRSNSVSSPLYKGSRKEAAQLLPPPVPQQQIQPVYSNMNQFNETVRSQSVPTLADLPHITPVPSDVTDFTDLDTDSSNLLGIDESSSSLLVDQVGTDNLNSILNIINNIDPKLSRSYPNTPTCSKTSDPIISGFMTNSKSYPCTPVQTISNIESNFDMNHIPVTQPPPLFEGTINLFDDGLNLDCEDTFNDLAREVTQQLNSDVL</sequence>
<feature type="region of interest" description="Disordered" evidence="2">
    <location>
        <begin position="259"/>
        <end position="365"/>
    </location>
</feature>
<dbReference type="OrthoDB" id="10069709at2759"/>
<dbReference type="AlphaFoldDB" id="A0A8I6SDR6"/>
<feature type="compositionally biased region" description="Basic and acidic residues" evidence="2">
    <location>
        <begin position="259"/>
        <end position="270"/>
    </location>
</feature>
<dbReference type="PANTHER" id="PTHR12619:SF21">
    <property type="entry name" value="RFX-TYPE WINGED-HELIX DOMAIN-CONTAINING PROTEIN"/>
    <property type="match status" value="1"/>
</dbReference>
<feature type="region of interest" description="Disordered" evidence="2">
    <location>
        <begin position="431"/>
        <end position="456"/>
    </location>
</feature>
<dbReference type="InterPro" id="IPR003150">
    <property type="entry name" value="DNA-bd_RFX"/>
</dbReference>
<dbReference type="PROSITE" id="PS51526">
    <property type="entry name" value="RFX_DBD"/>
    <property type="match status" value="1"/>
</dbReference>
<feature type="compositionally biased region" description="Polar residues" evidence="2">
    <location>
        <begin position="435"/>
        <end position="454"/>
    </location>
</feature>
<dbReference type="SUPFAM" id="SSF46785">
    <property type="entry name" value="Winged helix' DNA-binding domain"/>
    <property type="match status" value="1"/>
</dbReference>
<dbReference type="PANTHER" id="PTHR12619">
    <property type="entry name" value="RFX TRANSCRIPTION FACTOR FAMILY"/>
    <property type="match status" value="1"/>
</dbReference>
<accession>A0A8I6SDR6</accession>
<dbReference type="Proteomes" id="UP000494040">
    <property type="component" value="Unassembled WGS sequence"/>
</dbReference>
<keyword evidence="5" id="KW-1185">Reference proteome</keyword>
<reference evidence="4" key="1">
    <citation type="submission" date="2022-01" db="UniProtKB">
        <authorList>
            <consortium name="EnsemblMetazoa"/>
        </authorList>
    </citation>
    <scope>IDENTIFICATION</scope>
</reference>
<dbReference type="EnsemblMetazoa" id="XM_014403426.2">
    <property type="protein sequence ID" value="XP_014258912.1"/>
    <property type="gene ID" value="LOC106672204"/>
</dbReference>
<proteinExistence type="predicted"/>
<dbReference type="InterPro" id="IPR036390">
    <property type="entry name" value="WH_DNA-bd_sf"/>
</dbReference>
<dbReference type="InterPro" id="IPR039779">
    <property type="entry name" value="RFX-like"/>
</dbReference>
<evidence type="ECO:0000256" key="1">
    <source>
        <dbReference type="ARBA" id="ARBA00023125"/>
    </source>
</evidence>
<evidence type="ECO:0000256" key="2">
    <source>
        <dbReference type="SAM" id="MobiDB-lite"/>
    </source>
</evidence>
<dbReference type="KEGG" id="clec:106672204"/>
<dbReference type="OMA" id="PPERCKG"/>
<dbReference type="Gene3D" id="1.10.10.10">
    <property type="entry name" value="Winged helix-like DNA-binding domain superfamily/Winged helix DNA-binding domain"/>
    <property type="match status" value="1"/>
</dbReference>
<dbReference type="RefSeq" id="XP_014258912.1">
    <property type="nucleotide sequence ID" value="XM_014403426.2"/>
</dbReference>
<organism evidence="4 5">
    <name type="scientific">Cimex lectularius</name>
    <name type="common">Bed bug</name>
    <name type="synonym">Acanthia lectularia</name>
    <dbReference type="NCBI Taxonomy" id="79782"/>
    <lineage>
        <taxon>Eukaryota</taxon>
        <taxon>Metazoa</taxon>
        <taxon>Ecdysozoa</taxon>
        <taxon>Arthropoda</taxon>
        <taxon>Hexapoda</taxon>
        <taxon>Insecta</taxon>
        <taxon>Pterygota</taxon>
        <taxon>Neoptera</taxon>
        <taxon>Paraneoptera</taxon>
        <taxon>Hemiptera</taxon>
        <taxon>Heteroptera</taxon>
        <taxon>Panheteroptera</taxon>
        <taxon>Cimicomorpha</taxon>
        <taxon>Cimicidae</taxon>
        <taxon>Cimex</taxon>
    </lineage>
</organism>
<evidence type="ECO:0000313" key="5">
    <source>
        <dbReference type="Proteomes" id="UP000494040"/>
    </source>
</evidence>
<dbReference type="GO" id="GO:0000981">
    <property type="term" value="F:DNA-binding transcription factor activity, RNA polymerase II-specific"/>
    <property type="evidence" value="ECO:0007669"/>
    <property type="project" value="TreeGrafter"/>
</dbReference>
<evidence type="ECO:0000313" key="4">
    <source>
        <dbReference type="EnsemblMetazoa" id="XP_014258912.1"/>
    </source>
</evidence>
<dbReference type="InterPro" id="IPR036388">
    <property type="entry name" value="WH-like_DNA-bd_sf"/>
</dbReference>
<feature type="domain" description="RFX-type winged-helix" evidence="3">
    <location>
        <begin position="119"/>
        <end position="198"/>
    </location>
</feature>
<protein>
    <recommendedName>
        <fullName evidence="3">RFX-type winged-helix domain-containing protein</fullName>
    </recommendedName>
</protein>
<dbReference type="Pfam" id="PF02257">
    <property type="entry name" value="RFX_DNA_binding"/>
    <property type="match status" value="1"/>
</dbReference>
<dbReference type="Gene3D" id="6.10.140.1290">
    <property type="match status" value="1"/>
</dbReference>
<dbReference type="FunFam" id="1.10.10.10:FF:000422">
    <property type="entry name" value="DNA-binding protein RFX7"/>
    <property type="match status" value="1"/>
</dbReference>
<keyword evidence="1" id="KW-0238">DNA-binding</keyword>